<dbReference type="SUPFAM" id="SSF53383">
    <property type="entry name" value="PLP-dependent transferases"/>
    <property type="match status" value="1"/>
</dbReference>
<gene>
    <name evidence="6" type="ORF">DPX39_040061100</name>
</gene>
<keyword evidence="3" id="KW-0663">Pyridoxal phosphate</keyword>
<evidence type="ECO:0000256" key="4">
    <source>
        <dbReference type="ARBA" id="ARBA00023239"/>
    </source>
</evidence>
<keyword evidence="2" id="KW-0210">Decarboxylase</keyword>
<evidence type="ECO:0000256" key="2">
    <source>
        <dbReference type="ARBA" id="ARBA00022793"/>
    </source>
</evidence>
<protein>
    <submittedName>
        <fullName evidence="6">Pyridoxal-dependent decarboxylase conserved domain containing protein</fullName>
    </submittedName>
</protein>
<reference evidence="6" key="1">
    <citation type="submission" date="2018-09" db="EMBL/GenBank/DDBJ databases">
        <title>whole genome sequence of T. equiperdum IVM-t1 strain.</title>
        <authorList>
            <person name="Suganuma K."/>
        </authorList>
    </citation>
    <scope>NUCLEOTIDE SEQUENCE [LARGE SCALE GENOMIC DNA]</scope>
    <source>
        <strain evidence="6">IVM-t1</strain>
    </source>
</reference>
<dbReference type="InterPro" id="IPR002129">
    <property type="entry name" value="PyrdxlP-dep_de-COase"/>
</dbReference>
<dbReference type="InterPro" id="IPR010977">
    <property type="entry name" value="Aromatic_deC"/>
</dbReference>
<dbReference type="PANTHER" id="PTHR11999:SF70">
    <property type="entry name" value="MIP05841P"/>
    <property type="match status" value="1"/>
</dbReference>
<dbReference type="PANTHER" id="PTHR11999">
    <property type="entry name" value="GROUP II PYRIDOXAL-5-PHOSPHATE DECARBOXYLASE"/>
    <property type="match status" value="1"/>
</dbReference>
<dbReference type="GO" id="GO:0016831">
    <property type="term" value="F:carboxy-lyase activity"/>
    <property type="evidence" value="ECO:0007669"/>
    <property type="project" value="UniProtKB-KW"/>
</dbReference>
<dbReference type="GO" id="GO:0030170">
    <property type="term" value="F:pyridoxal phosphate binding"/>
    <property type="evidence" value="ECO:0007669"/>
    <property type="project" value="InterPro"/>
</dbReference>
<evidence type="ECO:0000256" key="3">
    <source>
        <dbReference type="ARBA" id="ARBA00022898"/>
    </source>
</evidence>
<dbReference type="InterPro" id="IPR015421">
    <property type="entry name" value="PyrdxlP-dep_Trfase_major"/>
</dbReference>
<dbReference type="Pfam" id="PF00282">
    <property type="entry name" value="Pyridoxal_deC"/>
    <property type="match status" value="1"/>
</dbReference>
<dbReference type="GO" id="GO:0005737">
    <property type="term" value="C:cytoplasm"/>
    <property type="evidence" value="ECO:0007669"/>
    <property type="project" value="TreeGrafter"/>
</dbReference>
<comment type="caution">
    <text evidence="6">The sequence shown here is derived from an EMBL/GenBank/DDBJ whole genome shotgun (WGS) entry which is preliminary data.</text>
</comment>
<evidence type="ECO:0000256" key="5">
    <source>
        <dbReference type="SAM" id="MobiDB-lite"/>
    </source>
</evidence>
<dbReference type="InterPro" id="IPR015424">
    <property type="entry name" value="PyrdxlP-dep_Trfase"/>
</dbReference>
<accession>A0A3L6L8W6</accession>
<sequence length="615" mass="67821">MLRHTVKLCGALQHLLDHSTRFINNLIFLAGDHASAETTPTDQHTASRGSSVQTQSAAEDWHQTQYVHAAEVIRNAAARDYLLDSESDTAELHASLVTALMRGTRWGSTISQDTDMQLINELERDVADRVARMFLLPSRFTWRSCHQAVPNGGRGNQCKCNVLVVPKCSSDLSNVRHHVSSGDADSGGGGGIMHSSSLESLIVLMKTAKAQARARYLSSRFSCPDDESRMSQRLVLYCSDQSDKLLLQAARCTGVQHVRTLQTVYSPKVHNYPMQVDMLKAALAEDVSHGFYPLLVCGVFGSHVAASVDPLQEMAELCQKLKLWFHIDASHSGLALAAGAASVTVPRDTTVASSMEKKAEVVMTKDTVWEEYMHSFNQAATLADSVHFGVSSSFLPTAASASSTALLYVSNVAKVDAALRHLNRSTESSVNAWCASSRAHQMSQMLQLRLEPQHVYANEIIRLSLILHQMDDTYVSKRVRDHQAAMYHLQQRIRADGRFDCSVHASCFGMVLFRWLLLADEETEALMWRWDELLKAQRVSSNFGEGIRPFLGLVRLQRRLHICVGFVGAVGGGKSCSAPSVSQRDVNTLVDSLTEAASLGEMRPCRLVPLGRTRE</sequence>
<dbReference type="Gene3D" id="3.40.640.10">
    <property type="entry name" value="Type I PLP-dependent aspartate aminotransferase-like (Major domain)"/>
    <property type="match status" value="1"/>
</dbReference>
<evidence type="ECO:0000313" key="6">
    <source>
        <dbReference type="EMBL" id="RHW73124.1"/>
    </source>
</evidence>
<dbReference type="AlphaFoldDB" id="A0A3L6L8W6"/>
<evidence type="ECO:0000256" key="1">
    <source>
        <dbReference type="ARBA" id="ARBA00001933"/>
    </source>
</evidence>
<dbReference type="GO" id="GO:0019752">
    <property type="term" value="P:carboxylic acid metabolic process"/>
    <property type="evidence" value="ECO:0007669"/>
    <property type="project" value="InterPro"/>
</dbReference>
<dbReference type="Proteomes" id="UP000266743">
    <property type="component" value="Chromosome 4"/>
</dbReference>
<organism evidence="6">
    <name type="scientific">Trypanosoma brucei equiperdum</name>
    <dbReference type="NCBI Taxonomy" id="630700"/>
    <lineage>
        <taxon>Eukaryota</taxon>
        <taxon>Discoba</taxon>
        <taxon>Euglenozoa</taxon>
        <taxon>Kinetoplastea</taxon>
        <taxon>Metakinetoplastina</taxon>
        <taxon>Trypanosomatida</taxon>
        <taxon>Trypanosomatidae</taxon>
        <taxon>Trypanosoma</taxon>
    </lineage>
</organism>
<comment type="cofactor">
    <cofactor evidence="1">
        <name>pyridoxal 5'-phosphate</name>
        <dbReference type="ChEBI" id="CHEBI:597326"/>
    </cofactor>
</comment>
<feature type="region of interest" description="Disordered" evidence="5">
    <location>
        <begin position="37"/>
        <end position="57"/>
    </location>
</feature>
<dbReference type="EMBL" id="QSBY01000004">
    <property type="protein sequence ID" value="RHW73124.1"/>
    <property type="molecule type" value="Genomic_DNA"/>
</dbReference>
<keyword evidence="4" id="KW-0456">Lyase</keyword>
<name>A0A3L6L8W6_9TRYP</name>
<proteinExistence type="predicted"/>